<reference evidence="3" key="1">
    <citation type="submission" date="2025-08" db="UniProtKB">
        <authorList>
            <consortium name="Ensembl"/>
        </authorList>
    </citation>
    <scope>IDENTIFICATION</scope>
</reference>
<dbReference type="Proteomes" id="UP000694546">
    <property type="component" value="Chromosome 19"/>
</dbReference>
<dbReference type="PANTHER" id="PTHR37984:SF15">
    <property type="entry name" value="INTEGRASE CATALYTIC DOMAIN-CONTAINING PROTEIN"/>
    <property type="match status" value="1"/>
</dbReference>
<evidence type="ECO:0000256" key="1">
    <source>
        <dbReference type="ARBA" id="ARBA00039658"/>
    </source>
</evidence>
<dbReference type="InterPro" id="IPR012337">
    <property type="entry name" value="RNaseH-like_sf"/>
</dbReference>
<dbReference type="InterPro" id="IPR036397">
    <property type="entry name" value="RNaseH_sf"/>
</dbReference>
<feature type="domain" description="Integrase catalytic" evidence="2">
    <location>
        <begin position="253"/>
        <end position="411"/>
    </location>
</feature>
<sequence>MRGEVSLTQGGSKVPVTIQRDTAASQSFILSDILPLSSASGVDSSVIVRGFGMQCMGSPLHTVYLESDLVTGPVVVGVRPCFPIEGVSFLLGNDLAGGRVLVKPEVTVVPMVTESNDRLAQKYPGVFSACAVTRAMAKHRPLDDEVACGFFIKNGVLMCKWTPSYALAGEDFGVVTQVVVPLKYRSDILSLAHDHQLAGHLGVNKTYDLVLQHFFWPGLKRDVVQFCKSCHVCQVIGKPNQTIPPAPLYPIPAVGEPFERVIVDCVSPLPRSKSGNQFLLTIMCASTRFTEAIPLRKITAPVVVKALITFFSVSGLPKVIQTDQGSNFMSRVFAQVLKQLAVSHVHSSAYHPESQGALERFHQTLKSMLRAYCLEFNKDWDEGVPLLLFAVREVVQESVGFSPSELVFAHSVRGPLKLLKEQWVGGSEPQNLLDFVCDFRYKLRRAGELAKENLNAAQKRMKGWYDRKARSRDFAAGDKVLVLLPIPGSCLQARFSGPYCVEKKVGDFDYLIATPERSRKKRLCHINMLKPYQGRDADPGLGSQRPAEPPVEEVADGVVKPGSACTLAVCSVGSVGVGIALETGEDDVEVPSKALVQGRLKISEMLTELDAHLAHLPDLQRADVAGLIFSH</sequence>
<dbReference type="Gene3D" id="1.10.340.70">
    <property type="match status" value="1"/>
</dbReference>
<dbReference type="AlphaFoldDB" id="A0A8C5BJD1"/>
<keyword evidence="4" id="KW-1185">Reference proteome</keyword>
<dbReference type="Pfam" id="PF22938">
    <property type="entry name" value="Integrase_p58_C"/>
    <property type="match status" value="1"/>
</dbReference>
<dbReference type="InterPro" id="IPR001584">
    <property type="entry name" value="Integrase_cat-core"/>
</dbReference>
<dbReference type="GO" id="GO:0003676">
    <property type="term" value="F:nucleic acid binding"/>
    <property type="evidence" value="ECO:0007669"/>
    <property type="project" value="InterPro"/>
</dbReference>
<dbReference type="SUPFAM" id="SSF53098">
    <property type="entry name" value="Ribonuclease H-like"/>
    <property type="match status" value="1"/>
</dbReference>
<evidence type="ECO:0000313" key="4">
    <source>
        <dbReference type="Proteomes" id="UP000694546"/>
    </source>
</evidence>
<dbReference type="PANTHER" id="PTHR37984">
    <property type="entry name" value="PROTEIN CBG26694"/>
    <property type="match status" value="1"/>
</dbReference>
<dbReference type="GO" id="GO:0015074">
    <property type="term" value="P:DNA integration"/>
    <property type="evidence" value="ECO:0007669"/>
    <property type="project" value="InterPro"/>
</dbReference>
<dbReference type="GeneTree" id="ENSGT01050000244855"/>
<name>A0A8C5BJD1_GADMO</name>
<organism evidence="3 4">
    <name type="scientific">Gadus morhua</name>
    <name type="common">Atlantic cod</name>
    <dbReference type="NCBI Taxonomy" id="8049"/>
    <lineage>
        <taxon>Eukaryota</taxon>
        <taxon>Metazoa</taxon>
        <taxon>Chordata</taxon>
        <taxon>Craniata</taxon>
        <taxon>Vertebrata</taxon>
        <taxon>Euteleostomi</taxon>
        <taxon>Actinopterygii</taxon>
        <taxon>Neopterygii</taxon>
        <taxon>Teleostei</taxon>
        <taxon>Neoteleostei</taxon>
        <taxon>Acanthomorphata</taxon>
        <taxon>Zeiogadaria</taxon>
        <taxon>Gadariae</taxon>
        <taxon>Gadiformes</taxon>
        <taxon>Gadoidei</taxon>
        <taxon>Gadidae</taxon>
        <taxon>Gadus</taxon>
    </lineage>
</organism>
<dbReference type="InterPro" id="IPR054465">
    <property type="entry name" value="Integrase_p58-like_C"/>
</dbReference>
<dbReference type="FunFam" id="1.10.340.70:FF:000001">
    <property type="entry name" value="Retrovirus-related Pol polyprotein from transposon gypsy-like Protein"/>
    <property type="match status" value="1"/>
</dbReference>
<dbReference type="OMA" id="CHINRLK"/>
<accession>A0A8C5BJD1</accession>
<proteinExistence type="predicted"/>
<protein>
    <recommendedName>
        <fullName evidence="1">Gypsy retrotransposon integrase-like protein 1</fullName>
    </recommendedName>
</protein>
<dbReference type="InterPro" id="IPR041588">
    <property type="entry name" value="Integrase_H2C2"/>
</dbReference>
<dbReference type="PROSITE" id="PS50994">
    <property type="entry name" value="INTEGRASE"/>
    <property type="match status" value="1"/>
</dbReference>
<dbReference type="Ensembl" id="ENSGMOT00000046694.1">
    <property type="protein sequence ID" value="ENSGMOP00000047929.1"/>
    <property type="gene ID" value="ENSGMOG00000023661.1"/>
</dbReference>
<dbReference type="Pfam" id="PF17921">
    <property type="entry name" value="Integrase_H2C2"/>
    <property type="match status" value="1"/>
</dbReference>
<evidence type="ECO:0000313" key="3">
    <source>
        <dbReference type="Ensembl" id="ENSGMOP00000047929.1"/>
    </source>
</evidence>
<reference evidence="3" key="2">
    <citation type="submission" date="2025-09" db="UniProtKB">
        <authorList>
            <consortium name="Ensembl"/>
        </authorList>
    </citation>
    <scope>IDENTIFICATION</scope>
</reference>
<evidence type="ECO:0000259" key="2">
    <source>
        <dbReference type="PROSITE" id="PS50994"/>
    </source>
</evidence>
<dbReference type="Gene3D" id="3.30.420.10">
    <property type="entry name" value="Ribonuclease H-like superfamily/Ribonuclease H"/>
    <property type="match status" value="1"/>
</dbReference>
<dbReference type="Pfam" id="PF00665">
    <property type="entry name" value="rve"/>
    <property type="match status" value="1"/>
</dbReference>
<dbReference type="InterPro" id="IPR050951">
    <property type="entry name" value="Retrovirus_Pol_polyprotein"/>
</dbReference>
<dbReference type="FunFam" id="3.30.420.10:FF:000032">
    <property type="entry name" value="Retrovirus-related Pol polyprotein from transposon 297-like Protein"/>
    <property type="match status" value="1"/>
</dbReference>